<dbReference type="InParanoid" id="A0A0C3IHM0"/>
<keyword evidence="2" id="KW-1185">Reference proteome</keyword>
<dbReference type="AlphaFoldDB" id="A0A0C3IHM0"/>
<name>A0A0C3IHM0_PISTI</name>
<dbReference type="OrthoDB" id="2687688at2759"/>
<reference evidence="1 2" key="1">
    <citation type="submission" date="2014-04" db="EMBL/GenBank/DDBJ databases">
        <authorList>
            <consortium name="DOE Joint Genome Institute"/>
            <person name="Kuo A."/>
            <person name="Kohler A."/>
            <person name="Costa M.D."/>
            <person name="Nagy L.G."/>
            <person name="Floudas D."/>
            <person name="Copeland A."/>
            <person name="Barry K.W."/>
            <person name="Cichocki N."/>
            <person name="Veneault-Fourrey C."/>
            <person name="LaButti K."/>
            <person name="Lindquist E.A."/>
            <person name="Lipzen A."/>
            <person name="Lundell T."/>
            <person name="Morin E."/>
            <person name="Murat C."/>
            <person name="Sun H."/>
            <person name="Tunlid A."/>
            <person name="Henrissat B."/>
            <person name="Grigoriev I.V."/>
            <person name="Hibbett D.S."/>
            <person name="Martin F."/>
            <person name="Nordberg H.P."/>
            <person name="Cantor M.N."/>
            <person name="Hua S.X."/>
        </authorList>
    </citation>
    <scope>NUCLEOTIDE SEQUENCE [LARGE SCALE GENOMIC DNA]</scope>
    <source>
        <strain evidence="1 2">Marx 270</strain>
    </source>
</reference>
<gene>
    <name evidence="1" type="ORF">M404DRAFT_162781</name>
</gene>
<dbReference type="Proteomes" id="UP000054217">
    <property type="component" value="Unassembled WGS sequence"/>
</dbReference>
<evidence type="ECO:0008006" key="3">
    <source>
        <dbReference type="Google" id="ProtNLM"/>
    </source>
</evidence>
<accession>A0A0C3IHM0</accession>
<reference evidence="2" key="2">
    <citation type="submission" date="2015-01" db="EMBL/GenBank/DDBJ databases">
        <title>Evolutionary Origins and Diversification of the Mycorrhizal Mutualists.</title>
        <authorList>
            <consortium name="DOE Joint Genome Institute"/>
            <consortium name="Mycorrhizal Genomics Consortium"/>
            <person name="Kohler A."/>
            <person name="Kuo A."/>
            <person name="Nagy L.G."/>
            <person name="Floudas D."/>
            <person name="Copeland A."/>
            <person name="Barry K.W."/>
            <person name="Cichocki N."/>
            <person name="Veneault-Fourrey C."/>
            <person name="LaButti K."/>
            <person name="Lindquist E.A."/>
            <person name="Lipzen A."/>
            <person name="Lundell T."/>
            <person name="Morin E."/>
            <person name="Murat C."/>
            <person name="Riley R."/>
            <person name="Ohm R."/>
            <person name="Sun H."/>
            <person name="Tunlid A."/>
            <person name="Henrissat B."/>
            <person name="Grigoriev I.V."/>
            <person name="Hibbett D.S."/>
            <person name="Martin F."/>
        </authorList>
    </citation>
    <scope>NUCLEOTIDE SEQUENCE [LARGE SCALE GENOMIC DNA]</scope>
    <source>
        <strain evidence="2">Marx 270</strain>
    </source>
</reference>
<organism evidence="1 2">
    <name type="scientific">Pisolithus tinctorius Marx 270</name>
    <dbReference type="NCBI Taxonomy" id="870435"/>
    <lineage>
        <taxon>Eukaryota</taxon>
        <taxon>Fungi</taxon>
        <taxon>Dikarya</taxon>
        <taxon>Basidiomycota</taxon>
        <taxon>Agaricomycotina</taxon>
        <taxon>Agaricomycetes</taxon>
        <taxon>Agaricomycetidae</taxon>
        <taxon>Boletales</taxon>
        <taxon>Sclerodermatineae</taxon>
        <taxon>Pisolithaceae</taxon>
        <taxon>Pisolithus</taxon>
    </lineage>
</organism>
<protein>
    <recommendedName>
        <fullName evidence="3">DDE Tnp4 domain-containing protein</fullName>
    </recommendedName>
</protein>
<dbReference type="EMBL" id="KN832044">
    <property type="protein sequence ID" value="KIN96527.1"/>
    <property type="molecule type" value="Genomic_DNA"/>
</dbReference>
<evidence type="ECO:0000313" key="1">
    <source>
        <dbReference type="EMBL" id="KIN96527.1"/>
    </source>
</evidence>
<sequence>MRASQLPLLDHFAIHRPLLFRKKLRVDPVIFDDILDQISDHYIFLNKLNNKQLPVAIQLAIFLFRMGHYGNASSPEDAAQWAGVSVGTVINCTHRVMAALLDKHDNFIYVPDVQSPELRRAREFAESQTCWSWRNGVFAADGTTVNLYARPKSFADSYYNRKSNFSLNCQVGEYDVMQKQTTYGHAGCNNAAQLGHC</sequence>
<evidence type="ECO:0000313" key="2">
    <source>
        <dbReference type="Proteomes" id="UP000054217"/>
    </source>
</evidence>
<dbReference type="HOGENOM" id="CLU_018552_1_3_1"/>
<proteinExistence type="predicted"/>